<proteinExistence type="predicted"/>
<comment type="caution">
    <text evidence="2">The sequence shown here is derived from an EMBL/GenBank/DDBJ whole genome shotgun (WGS) entry which is preliminary data.</text>
</comment>
<feature type="compositionally biased region" description="Polar residues" evidence="1">
    <location>
        <begin position="201"/>
        <end position="214"/>
    </location>
</feature>
<reference evidence="2" key="2">
    <citation type="journal article" date="2023" name="IMA Fungus">
        <title>Comparative genomic study of the Penicillium genus elucidates a diverse pangenome and 15 lateral gene transfer events.</title>
        <authorList>
            <person name="Petersen C."/>
            <person name="Sorensen T."/>
            <person name="Nielsen M.R."/>
            <person name="Sondergaard T.E."/>
            <person name="Sorensen J.L."/>
            <person name="Fitzpatrick D.A."/>
            <person name="Frisvad J.C."/>
            <person name="Nielsen K.L."/>
        </authorList>
    </citation>
    <scope>NUCLEOTIDE SEQUENCE</scope>
    <source>
        <strain evidence="2">IBT 16849</strain>
    </source>
</reference>
<feature type="region of interest" description="Disordered" evidence="1">
    <location>
        <begin position="136"/>
        <end position="168"/>
    </location>
</feature>
<name>A0A9W9MQP2_9EURO</name>
<keyword evidence="3" id="KW-1185">Reference proteome</keyword>
<evidence type="ECO:0000313" key="2">
    <source>
        <dbReference type="EMBL" id="KAJ5205734.1"/>
    </source>
</evidence>
<organism evidence="2 3">
    <name type="scientific">Penicillium cf. griseofulvum</name>
    <dbReference type="NCBI Taxonomy" id="2972120"/>
    <lineage>
        <taxon>Eukaryota</taxon>
        <taxon>Fungi</taxon>
        <taxon>Dikarya</taxon>
        <taxon>Ascomycota</taxon>
        <taxon>Pezizomycotina</taxon>
        <taxon>Eurotiomycetes</taxon>
        <taxon>Eurotiomycetidae</taxon>
        <taxon>Eurotiales</taxon>
        <taxon>Aspergillaceae</taxon>
        <taxon>Penicillium</taxon>
    </lineage>
</organism>
<feature type="region of interest" description="Disordered" evidence="1">
    <location>
        <begin position="180"/>
        <end position="234"/>
    </location>
</feature>
<dbReference type="AlphaFoldDB" id="A0A9W9MQP2"/>
<reference evidence="2" key="1">
    <citation type="submission" date="2022-11" db="EMBL/GenBank/DDBJ databases">
        <authorList>
            <person name="Petersen C."/>
        </authorList>
    </citation>
    <scope>NUCLEOTIDE SEQUENCE</scope>
    <source>
        <strain evidence="2">IBT 16849</strain>
    </source>
</reference>
<evidence type="ECO:0000313" key="3">
    <source>
        <dbReference type="Proteomes" id="UP001150879"/>
    </source>
</evidence>
<gene>
    <name evidence="2" type="ORF">N7472_002182</name>
</gene>
<dbReference type="EMBL" id="JAPQKP010000002">
    <property type="protein sequence ID" value="KAJ5205734.1"/>
    <property type="molecule type" value="Genomic_DNA"/>
</dbReference>
<evidence type="ECO:0000256" key="1">
    <source>
        <dbReference type="SAM" id="MobiDB-lite"/>
    </source>
</evidence>
<protein>
    <submittedName>
        <fullName evidence="2">Uncharacterized protein</fullName>
    </submittedName>
</protein>
<dbReference type="OrthoDB" id="4338216at2759"/>
<dbReference type="Proteomes" id="UP001150879">
    <property type="component" value="Unassembled WGS sequence"/>
</dbReference>
<accession>A0A9W9MQP2</accession>
<sequence length="455" mass="49192">MEKPTVIGPNGLAPISIKEQADFKLTTKVIYDVISNYRMISLEESIHAPAAVRNTVRANRLASVNKLSAKMATRRSAELGDPDDLRILYDASNGIQKTKQLGNENKAAARVPAAARNPGIDPRAKPFVPAAVANKSVGPKDKVTHALQESAPRKSTTGLKKGAGLRRDIADNVSTQDIATKNKKAAGTPIKASAGSKDAGNDSTAGSKPSQETESIGDEESTSSPKKQRGLTAPADFMKQVRLLNLQKKMAPKVVPTGPPRRIVFGNLPEWANISGILHLVYGGVVECAWSENGEVIVQFVEQEDCIKYYENHSDGIRVNDGDDELTISVTMPEEGLQDHAELSKRVEEGASRVVCLSGLPTGFKSSDNEEILGIAADPAWGSKSFDHILIKQAESGVDVYILFYDLHGGWDFLQSIKEGAYDCIANFEVDPCARAEGFHFVDEPNQMLSNIIVE</sequence>